<feature type="region of interest" description="Disordered" evidence="1">
    <location>
        <begin position="481"/>
        <end position="577"/>
    </location>
</feature>
<feature type="region of interest" description="Disordered" evidence="1">
    <location>
        <begin position="1"/>
        <end position="142"/>
    </location>
</feature>
<keyword evidence="3" id="KW-1185">Reference proteome</keyword>
<feature type="region of interest" description="Disordered" evidence="1">
    <location>
        <begin position="642"/>
        <end position="725"/>
    </location>
</feature>
<sequence>MSRGYLEDEEDNVREQVFYNHLQNSPTTSTFPRPPTDRFPRRKSLSQPQDTAQHTVRGMKRSKPPPLPPLDTRSRSNSKSNGKGKEPMVSPSLTDQVSNSDRYYGYRQNGTPSSGPSQAVSPAGKSTTADGSTANGGTRRRGSLLVAATDALSLKFGRRRASVRQPPTPVVLSDVIDIRQPLPDEEEFERSRLRDEAAQAIGLGSYIIARETQSREDSATDEDEEDGRHLHPANTGAWGHGMRNPDTSVLVGSRSRLHGSSVSVTIPVHQPPPVHAGRFRAGSVQSRSKPARTMPSVPIPPFPSTIAALMSFTQSAGEFPKYYPPSSLRIFALSKNWKSRYIVLSAPSSLVTQSRTPAVSYLHLFKTSNPEENEVERLEINEDSVVFVSEDEVGGRRQVIKIGGADVGALKKEYIHGEGGHAMWLLQMTDQAVAHLWISNIKNAILGQRTVRAGLMPHSFGNHEPRGDMDVMLSIRAQGLLTSSSSPTNPTFRSNDTSSPIPFQQPGSDPNYASSISSQSARSQTTIPRTSPANAVSVLKGLFSGRPRSSSRATSINSDRQPEATDGSFASMGNSLLGMMRSHTPDAQSINTVNTAPTMRTNLPIAEPISPITPIERRLDRPILPKPQSILWSASEPIRSISPDMTMIHPSSPAGPPSLQPPPRKRWTSSTYNDQTPNRAQLAAVSSPNTPTAESSRRISFSASVTSKERLEPPQVTGFSFGSPQQTRAASLKSVSTYASADKASNVDKSSVSTKRSSGARRWSRQGMLPSRSNPPSDPPPAIPHPYANDQKSGHGSSQSSHKSFVSALPKFAKRQSGSSVQSFASFSTTHSQPGSAISHPHPRASTSSRNSMPPPLPAPTSALPPAPADSHYDSRDDMLKSAEPLLSPSMKSNFRNSVGRNFRNSMVAPKPPPSANLPPRPDQPEYKAHHRRTLSGEGAISPSKLESIPASPVPPAKAVSPFPPPDSPLPPTPFTSPPPEVKSNAPIRTSSLKRRLRNLSAPASSSNKFNGKLNLGYPSSNPSNSGDTLPSSFLTTTTSTPPTPIAEKIATFTDEELNLHPSFLQMHTPVMPTLSLNPAAFPVDPPPEKESTGFTELPPPPRRSSKQLLDTEVLSSLGASLHKVPEPQPSTPVHTVPNYLSLSRPGSAMSHRSERTEPASELDWNDSRDEVTLEEEDDRVSPTDSNSHAARPHFSLSRPASIV</sequence>
<evidence type="ECO:0000313" key="3">
    <source>
        <dbReference type="Proteomes" id="UP000567179"/>
    </source>
</evidence>
<gene>
    <name evidence="2" type="ORF">D9619_007324</name>
</gene>
<feature type="compositionally biased region" description="Polar residues" evidence="1">
    <location>
        <begin position="747"/>
        <end position="757"/>
    </location>
</feature>
<feature type="compositionally biased region" description="Low complexity" evidence="1">
    <location>
        <begin position="513"/>
        <end position="527"/>
    </location>
</feature>
<feature type="compositionally biased region" description="Polar residues" evidence="1">
    <location>
        <begin position="547"/>
        <end position="559"/>
    </location>
</feature>
<feature type="compositionally biased region" description="Pro residues" evidence="1">
    <location>
        <begin position="910"/>
        <end position="922"/>
    </location>
</feature>
<name>A0A8H5EX17_9AGAR</name>
<feature type="compositionally biased region" description="Pro residues" evidence="1">
    <location>
        <begin position="653"/>
        <end position="662"/>
    </location>
</feature>
<feature type="compositionally biased region" description="Polar residues" evidence="1">
    <location>
        <begin position="108"/>
        <end position="136"/>
    </location>
</feature>
<feature type="compositionally biased region" description="Polar residues" evidence="1">
    <location>
        <begin position="91"/>
        <end position="101"/>
    </location>
</feature>
<feature type="compositionally biased region" description="Low complexity" evidence="1">
    <location>
        <begin position="1029"/>
        <end position="1041"/>
    </location>
</feature>
<dbReference type="OrthoDB" id="3256387at2759"/>
<feature type="compositionally biased region" description="Polar residues" evidence="1">
    <location>
        <begin position="1018"/>
        <end position="1028"/>
    </location>
</feature>
<feature type="compositionally biased region" description="Low complexity" evidence="1">
    <location>
        <begin position="794"/>
        <end position="804"/>
    </location>
</feature>
<accession>A0A8H5EX17</accession>
<feature type="compositionally biased region" description="Basic and acidic residues" evidence="1">
    <location>
        <begin position="871"/>
        <end position="881"/>
    </location>
</feature>
<feature type="compositionally biased region" description="Polar residues" evidence="1">
    <location>
        <begin position="487"/>
        <end position="512"/>
    </location>
</feature>
<feature type="region of interest" description="Disordered" evidence="1">
    <location>
        <begin position="738"/>
        <end position="1045"/>
    </location>
</feature>
<feature type="compositionally biased region" description="Pro residues" evidence="1">
    <location>
        <begin position="952"/>
        <end position="981"/>
    </location>
</feature>
<organism evidence="2 3">
    <name type="scientific">Psilocybe cf. subviscida</name>
    <dbReference type="NCBI Taxonomy" id="2480587"/>
    <lineage>
        <taxon>Eukaryota</taxon>
        <taxon>Fungi</taxon>
        <taxon>Dikarya</taxon>
        <taxon>Basidiomycota</taxon>
        <taxon>Agaricomycotina</taxon>
        <taxon>Agaricomycetes</taxon>
        <taxon>Agaricomycetidae</taxon>
        <taxon>Agaricales</taxon>
        <taxon>Agaricineae</taxon>
        <taxon>Strophariaceae</taxon>
        <taxon>Psilocybe</taxon>
    </lineage>
</organism>
<feature type="compositionally biased region" description="Polar residues" evidence="1">
    <location>
        <begin position="45"/>
        <end position="54"/>
    </location>
</feature>
<evidence type="ECO:0000256" key="1">
    <source>
        <dbReference type="SAM" id="MobiDB-lite"/>
    </source>
</evidence>
<evidence type="ECO:0000313" key="2">
    <source>
        <dbReference type="EMBL" id="KAF5315479.1"/>
    </source>
</evidence>
<dbReference type="AlphaFoldDB" id="A0A8H5EX17"/>
<dbReference type="Proteomes" id="UP000567179">
    <property type="component" value="Unassembled WGS sequence"/>
</dbReference>
<evidence type="ECO:0008006" key="4">
    <source>
        <dbReference type="Google" id="ProtNLM"/>
    </source>
</evidence>
<feature type="compositionally biased region" description="Polar residues" evidence="1">
    <location>
        <begin position="668"/>
        <end position="706"/>
    </location>
</feature>
<feature type="compositionally biased region" description="Low complexity" evidence="1">
    <location>
        <begin position="816"/>
        <end position="828"/>
    </location>
</feature>
<feature type="compositionally biased region" description="Pro residues" evidence="1">
    <location>
        <begin position="853"/>
        <end position="868"/>
    </location>
</feature>
<feature type="compositionally biased region" description="Polar residues" evidence="1">
    <location>
        <begin position="890"/>
        <end position="905"/>
    </location>
</feature>
<feature type="region of interest" description="Disordered" evidence="1">
    <location>
        <begin position="204"/>
        <end position="243"/>
    </location>
</feature>
<proteinExistence type="predicted"/>
<reference evidence="2 3" key="1">
    <citation type="journal article" date="2020" name="ISME J.">
        <title>Uncovering the hidden diversity of litter-decomposition mechanisms in mushroom-forming fungi.</title>
        <authorList>
            <person name="Floudas D."/>
            <person name="Bentzer J."/>
            <person name="Ahren D."/>
            <person name="Johansson T."/>
            <person name="Persson P."/>
            <person name="Tunlid A."/>
        </authorList>
    </citation>
    <scope>NUCLEOTIDE SEQUENCE [LARGE SCALE GENOMIC DNA]</scope>
    <source>
        <strain evidence="2 3">CBS 101986</strain>
    </source>
</reference>
<feature type="region of interest" description="Disordered" evidence="1">
    <location>
        <begin position="1078"/>
        <end position="1204"/>
    </location>
</feature>
<dbReference type="EMBL" id="JAACJJ010000043">
    <property type="protein sequence ID" value="KAF5315479.1"/>
    <property type="molecule type" value="Genomic_DNA"/>
</dbReference>
<protein>
    <recommendedName>
        <fullName evidence="4">PH domain-containing protein</fullName>
    </recommendedName>
</protein>
<comment type="caution">
    <text evidence="2">The sequence shown here is derived from an EMBL/GenBank/DDBJ whole genome shotgun (WGS) entry which is preliminary data.</text>
</comment>